<keyword evidence="1" id="KW-0732">Signal</keyword>
<dbReference type="Proteomes" id="UP001139971">
    <property type="component" value="Unassembled WGS sequence"/>
</dbReference>
<keyword evidence="3" id="KW-1185">Reference proteome</keyword>
<proteinExistence type="predicted"/>
<evidence type="ECO:0000313" key="3">
    <source>
        <dbReference type="Proteomes" id="UP001139971"/>
    </source>
</evidence>
<reference evidence="2" key="1">
    <citation type="submission" date="2023-02" db="EMBL/GenBank/DDBJ databases">
        <title>Tahibacter soli sp. nov. isolated from soil.</title>
        <authorList>
            <person name="Baek J.H."/>
            <person name="Lee J.K."/>
            <person name="Choi D.G."/>
            <person name="Jeon C.O."/>
        </authorList>
    </citation>
    <scope>NUCLEOTIDE SEQUENCE</scope>
    <source>
        <strain evidence="2">BL</strain>
    </source>
</reference>
<dbReference type="RefSeq" id="WP_263543486.1">
    <property type="nucleotide sequence ID" value="NZ_JAOVZO020000003.1"/>
</dbReference>
<dbReference type="AlphaFoldDB" id="A0A9X4BHC8"/>
<comment type="caution">
    <text evidence="2">The sequence shown here is derived from an EMBL/GenBank/DDBJ whole genome shotgun (WGS) entry which is preliminary data.</text>
</comment>
<gene>
    <name evidence="2" type="ORF">OD750_006720</name>
</gene>
<dbReference type="EMBL" id="JAOVZO020000003">
    <property type="protein sequence ID" value="MDC8012238.1"/>
    <property type="molecule type" value="Genomic_DNA"/>
</dbReference>
<evidence type="ECO:0000313" key="2">
    <source>
        <dbReference type="EMBL" id="MDC8012238.1"/>
    </source>
</evidence>
<organism evidence="2 3">
    <name type="scientific">Tahibacter soli</name>
    <dbReference type="NCBI Taxonomy" id="2983605"/>
    <lineage>
        <taxon>Bacteria</taxon>
        <taxon>Pseudomonadati</taxon>
        <taxon>Pseudomonadota</taxon>
        <taxon>Gammaproteobacteria</taxon>
        <taxon>Lysobacterales</taxon>
        <taxon>Rhodanobacteraceae</taxon>
        <taxon>Tahibacter</taxon>
    </lineage>
</organism>
<name>A0A9X4BHC8_9GAMM</name>
<sequence>MKAIYRGAMLAPILSLASFAACAADVVSLVELPAPDFAGTAGVSNIAADGTVVGTGWPDGVVVRWKPGQAAENLGGDTFTLENIMPLISADGSTIVAGSYFSPADPNDPDALPVSQPGIWRGGTTWEAIGGTVLEQATPFAISDNGQFLGGSGVTTANPPPGTKVYSQAWTWSAAGGQHVLGAVAGYSGTHAWAISDDGRLAAGYGDNVPDDFTRRGVLWDDGVPVVLTDGEGRPVGQAISCNSDCSIVVGAGFTAEGGSNQAWRWTAKTGVQYLGEVPGAPEGVTYYAFDTTEDGSKIVGSYPVFDPAQGPMNHGFVWTADGGMVDLVAYLAEHGIDYGANFNELVIAAMTRDGRRLLINGGDENYQRQRAIVRIDPDAIFANGFEQ</sequence>
<evidence type="ECO:0008006" key="4">
    <source>
        <dbReference type="Google" id="ProtNLM"/>
    </source>
</evidence>
<feature type="signal peptide" evidence="1">
    <location>
        <begin position="1"/>
        <end position="23"/>
    </location>
</feature>
<accession>A0A9X4BHC8</accession>
<evidence type="ECO:0000256" key="1">
    <source>
        <dbReference type="SAM" id="SignalP"/>
    </source>
</evidence>
<dbReference type="PROSITE" id="PS51257">
    <property type="entry name" value="PROKAR_LIPOPROTEIN"/>
    <property type="match status" value="1"/>
</dbReference>
<feature type="chain" id="PRO_5040751849" description="HAF family extracellular repeat protein" evidence="1">
    <location>
        <begin position="24"/>
        <end position="388"/>
    </location>
</feature>
<protein>
    <recommendedName>
        <fullName evidence="4">HAF family extracellular repeat protein</fullName>
    </recommendedName>
</protein>